<dbReference type="GO" id="GO:0000981">
    <property type="term" value="F:DNA-binding transcription factor activity, RNA polymerase II-specific"/>
    <property type="evidence" value="ECO:0007669"/>
    <property type="project" value="TreeGrafter"/>
</dbReference>
<proteinExistence type="predicted"/>
<dbReference type="PANTHER" id="PTHR46664">
    <property type="entry name" value="ATM INTERACTOR"/>
    <property type="match status" value="1"/>
</dbReference>
<reference evidence="5 6" key="1">
    <citation type="journal article" date="2020" name="Nat. Commun.">
        <title>Donkey genomes provide new insights into domestication and selection for coat color.</title>
        <authorList>
            <person name="Wang"/>
            <person name="C."/>
            <person name="Li"/>
            <person name="H."/>
            <person name="Guo"/>
            <person name="Y."/>
            <person name="Huang"/>
            <person name="J."/>
            <person name="Sun"/>
            <person name="Y."/>
            <person name="Min"/>
            <person name="J."/>
            <person name="Wang"/>
            <person name="J."/>
            <person name="Fang"/>
            <person name="X."/>
            <person name="Zhao"/>
            <person name="Z."/>
            <person name="Wang"/>
            <person name="S."/>
            <person name="Zhang"/>
            <person name="Y."/>
            <person name="Liu"/>
            <person name="Q."/>
            <person name="Jiang"/>
            <person name="Q."/>
            <person name="Wang"/>
            <person name="X."/>
            <person name="Guo"/>
            <person name="Y."/>
            <person name="Yang"/>
            <person name="C."/>
            <person name="Wang"/>
            <person name="Y."/>
            <person name="Tian"/>
            <person name="F."/>
            <person name="Zhuang"/>
            <person name="G."/>
            <person name="Fan"/>
            <person name="Y."/>
            <person name="Gao"/>
            <person name="Q."/>
            <person name="Li"/>
            <person name="Y."/>
            <person name="Ju"/>
            <person name="Z."/>
            <person name="Li"/>
            <person name="J."/>
            <person name="Li"/>
            <person name="R."/>
            <person name="Hou"/>
            <person name="M."/>
            <person name="Yang"/>
            <person name="G."/>
            <person name="Liu"/>
            <person name="G."/>
            <person name="Liu"/>
            <person name="W."/>
            <person name="Guo"/>
            <person name="J."/>
            <person name="Pan"/>
            <person name="S."/>
            <person name="Fan"/>
            <person name="G."/>
            <person name="Zhang"/>
            <person name="W."/>
            <person name="Zhang"/>
            <person name="R."/>
            <person name="Yu"/>
            <person name="J."/>
            <person name="Zhang"/>
            <person name="X."/>
            <person name="Yin"/>
            <person name="Q."/>
            <person name="Ji"/>
            <person name="C."/>
            <person name="Jin"/>
            <person name="Y."/>
            <person name="Yue"/>
            <person name="G."/>
            <person name="Liu"/>
            <person name="M."/>
            <person name="Xu"/>
            <person name="J."/>
            <person name="Liu"/>
            <person name="S."/>
            <person name="Jordana"/>
            <person name="J."/>
            <person name="Noce"/>
            <person name="A."/>
            <person name="Amills"/>
            <person name="M."/>
            <person name="Wu"/>
            <person name="D.D."/>
            <person name="Li"/>
            <person name="S."/>
            <person name="Zhou"/>
            <person name="X. and Zhong"/>
            <person name="J."/>
        </authorList>
    </citation>
    <scope>NUCLEOTIDE SEQUENCE [LARGE SCALE GENOMIC DNA]</scope>
</reference>
<dbReference type="Pfam" id="PF24757">
    <property type="entry name" value="C2H2_ASCIZ"/>
    <property type="match status" value="1"/>
</dbReference>
<dbReference type="Proteomes" id="UP000694387">
    <property type="component" value="Chromosome 28"/>
</dbReference>
<reference evidence="5" key="3">
    <citation type="submission" date="2025-09" db="UniProtKB">
        <authorList>
            <consortium name="Ensembl"/>
        </authorList>
    </citation>
    <scope>IDENTIFICATION</scope>
</reference>
<dbReference type="InterPro" id="IPR056380">
    <property type="entry name" value="Znf_C2H2_ASCIZ_4th"/>
</dbReference>
<dbReference type="InterPro" id="IPR055303">
    <property type="entry name" value="ATMIN"/>
</dbReference>
<feature type="domain" description="ASCIZ third C2HC zinc finger" evidence="3">
    <location>
        <begin position="235"/>
        <end position="259"/>
    </location>
</feature>
<dbReference type="InterPro" id="IPR056381">
    <property type="entry name" value="Znf_C2HC_ASCIZ_3rd"/>
</dbReference>
<feature type="domain" description="ASCIZ forth C2H2 zinc finger" evidence="4">
    <location>
        <begin position="261"/>
        <end position="291"/>
    </location>
</feature>
<organism evidence="5 6">
    <name type="scientific">Equus asinus</name>
    <name type="common">Donkey</name>
    <name type="synonym">Equus africanus asinus</name>
    <dbReference type="NCBI Taxonomy" id="9793"/>
    <lineage>
        <taxon>Eukaryota</taxon>
        <taxon>Metazoa</taxon>
        <taxon>Chordata</taxon>
        <taxon>Craniata</taxon>
        <taxon>Vertebrata</taxon>
        <taxon>Euteleostomi</taxon>
        <taxon>Mammalia</taxon>
        <taxon>Eutheria</taxon>
        <taxon>Laurasiatheria</taxon>
        <taxon>Perissodactyla</taxon>
        <taxon>Equidae</taxon>
        <taxon>Equus</taxon>
    </lineage>
</organism>
<dbReference type="GO" id="GO:0045944">
    <property type="term" value="P:positive regulation of transcription by RNA polymerase II"/>
    <property type="evidence" value="ECO:0007669"/>
    <property type="project" value="InterPro"/>
</dbReference>
<dbReference type="Pfam" id="PF24759">
    <property type="entry name" value="C2HC_ASCIZ"/>
    <property type="match status" value="1"/>
</dbReference>
<feature type="region of interest" description="Disordered" evidence="1">
    <location>
        <begin position="674"/>
        <end position="704"/>
    </location>
</feature>
<evidence type="ECO:0000259" key="4">
    <source>
        <dbReference type="Pfam" id="PF24761"/>
    </source>
</evidence>
<feature type="region of interest" description="Disordered" evidence="1">
    <location>
        <begin position="1"/>
        <end position="68"/>
    </location>
</feature>
<evidence type="ECO:0000313" key="5">
    <source>
        <dbReference type="Ensembl" id="ENSEASP00005055395.1"/>
    </source>
</evidence>
<dbReference type="InterPro" id="IPR056545">
    <property type="entry name" value="C2H2_ASCIZ_1st_2nd"/>
</dbReference>
<name>A0A9L0K227_EQUAS</name>
<dbReference type="GeneTree" id="ENSGT00390000013091"/>
<evidence type="ECO:0000259" key="2">
    <source>
        <dbReference type="Pfam" id="PF24757"/>
    </source>
</evidence>
<keyword evidence="6" id="KW-1185">Reference proteome</keyword>
<dbReference type="Gene3D" id="3.30.160.60">
    <property type="entry name" value="Classic Zinc Finger"/>
    <property type="match status" value="1"/>
</dbReference>
<dbReference type="AlphaFoldDB" id="A0A9L0K227"/>
<feature type="domain" description="ASCIZ first and second C2H2 zinc finger" evidence="2">
    <location>
        <begin position="201"/>
        <end position="234"/>
    </location>
</feature>
<reference evidence="5" key="2">
    <citation type="submission" date="2025-08" db="UniProtKB">
        <authorList>
            <consortium name="Ensembl"/>
        </authorList>
    </citation>
    <scope>IDENTIFICATION</scope>
</reference>
<evidence type="ECO:0000313" key="6">
    <source>
        <dbReference type="Proteomes" id="UP000694387"/>
    </source>
</evidence>
<evidence type="ECO:0000259" key="3">
    <source>
        <dbReference type="Pfam" id="PF24759"/>
    </source>
</evidence>
<dbReference type="GO" id="GO:0000976">
    <property type="term" value="F:transcription cis-regulatory region binding"/>
    <property type="evidence" value="ECO:0007669"/>
    <property type="project" value="InterPro"/>
</dbReference>
<protein>
    <submittedName>
        <fullName evidence="5">ATM interactor</fullName>
    </submittedName>
</protein>
<dbReference type="Pfam" id="PF24761">
    <property type="entry name" value="C2H2_ASCIZ_4th"/>
    <property type="match status" value="1"/>
</dbReference>
<feature type="region of interest" description="Disordered" evidence="1">
    <location>
        <begin position="105"/>
        <end position="139"/>
    </location>
</feature>
<feature type="compositionally biased region" description="Low complexity" evidence="1">
    <location>
        <begin position="26"/>
        <end position="36"/>
    </location>
</feature>
<feature type="compositionally biased region" description="Pro residues" evidence="1">
    <location>
        <begin position="109"/>
        <end position="118"/>
    </location>
</feature>
<dbReference type="GO" id="GO:0005634">
    <property type="term" value="C:nucleus"/>
    <property type="evidence" value="ECO:0007669"/>
    <property type="project" value="TreeGrafter"/>
</dbReference>
<sequence>MGPARPRSRREADPGSAPAARPPRRGPASRPCGPARWVKGRRRAGQAPSAQVSPCREASGARAGSRGDVSAVGLVSEGTRCANMTLVRTSRAACVKCPSLDSLRKARLPAPPPPPPRPIQASSPSPYNRKFPSTTSESFSANGDVIPKRVAKALWWTRSFDGVSCFRSELKSPGAARVPRILRDGIVNPTIRKDLKTVPKFYCCPIEGCPRGPDRPFSQFSLVKQHFMKMHAEKKHKCSKCSNSYGTEWDLKRHAEDCGKTFQCTCGCPYASRTALQSHIYRTGHEIPAEHRDPPSKKRKMENCLHNQKLSSKTLESLNNQPAPRPDAQELETSEIKLVASFEDSCSSNARKQPLTTPPRYPQKLLLPKPKVALIKLPIMQFSPLPVFVPTADPSGQPVVFGVDHQGSAPGAVHLLPLSTGTLILGLDSEACSLKESLPLSKIVNPVGVEPISIGVQVNLGKSPSDPLQEPGNTCQKNSISSINVQTDLSYATQHFIPSAQWASPDSSVSSCSQTDLTFGSQVSLPISVHTQTFLPNSKVTSSIAAQTDAFVDACFQSGGISRETQTSGMQSPADERVQMAQAVMCGDIFESVHSSYGVSTDSVVSGGLAAETVTHGLLAQSQPKTLNQDSEKSTPIVNFGVQNSMLPSQNMTDNQTQTIDLLSDLENILSSNLPGQTLDNRSLLSDTSTEPDTQLPSGPTQNPAIDFDIEEFFSASNIQTQTEESELGTMATEPVLESLDIETQTDFLLADTSAQSYGCRGTSNFLGLEMFDTQTQTDLNFFLDSSPHLPLGSILKHSGFSMSTDSSDTETQTEGISTAKNMPALESKVQLNSTETQTMSSGFEALGSLFCTSNETQTAMDDFLLADLAWNTMESQFSSVETQTCAELHTVSSF</sequence>
<dbReference type="Ensembl" id="ENSEAST00005077376.1">
    <property type="protein sequence ID" value="ENSEASP00005055395.1"/>
    <property type="gene ID" value="ENSEASG00005013597.2"/>
</dbReference>
<gene>
    <name evidence="5" type="primary">ATMIN</name>
</gene>
<evidence type="ECO:0000256" key="1">
    <source>
        <dbReference type="SAM" id="MobiDB-lite"/>
    </source>
</evidence>
<accession>A0A9L0K227</accession>
<dbReference type="PANTHER" id="PTHR46664:SF1">
    <property type="entry name" value="ATM INTERACTOR"/>
    <property type="match status" value="1"/>
</dbReference>